<organism evidence="1 2">
    <name type="scientific">Roseateles puraquae</name>
    <dbReference type="NCBI Taxonomy" id="431059"/>
    <lineage>
        <taxon>Bacteria</taxon>
        <taxon>Pseudomonadati</taxon>
        <taxon>Pseudomonadota</taxon>
        <taxon>Betaproteobacteria</taxon>
        <taxon>Burkholderiales</taxon>
        <taxon>Sphaerotilaceae</taxon>
        <taxon>Roseateles</taxon>
    </lineage>
</organism>
<keyword evidence="2" id="KW-1185">Reference proteome</keyword>
<evidence type="ECO:0000313" key="1">
    <source>
        <dbReference type="EMBL" id="OWR02230.1"/>
    </source>
</evidence>
<accession>A0A254N320</accession>
<reference evidence="1 2" key="1">
    <citation type="journal article" date="2007" name="Int. J. Syst. Evol. Microbiol.">
        <title>Description of Pelomonas aquatica sp. nov. and Pelomonas puraquae sp. nov., isolated from industrial and haemodialysis water.</title>
        <authorList>
            <person name="Gomila M."/>
            <person name="Bowien B."/>
            <person name="Falsen E."/>
            <person name="Moore E.R."/>
            <person name="Lalucat J."/>
        </authorList>
    </citation>
    <scope>NUCLEOTIDE SEQUENCE [LARGE SCALE GENOMIC DNA]</scope>
    <source>
        <strain evidence="1 2">CCUG 52769</strain>
    </source>
</reference>
<sequence>MEMRMTRPALPLPLVVKLLHLAAWLVRRQARPAPRGAAADSDTAWLNKAADLADLERRLKRLERGRPDRFGPLPP</sequence>
<dbReference type="Proteomes" id="UP000197446">
    <property type="component" value="Unassembled WGS sequence"/>
</dbReference>
<evidence type="ECO:0008006" key="3">
    <source>
        <dbReference type="Google" id="ProtNLM"/>
    </source>
</evidence>
<dbReference type="AlphaFoldDB" id="A0A254N320"/>
<gene>
    <name evidence="1" type="ORF">CDO81_21075</name>
</gene>
<dbReference type="EMBL" id="NISI01000010">
    <property type="protein sequence ID" value="OWR02230.1"/>
    <property type="molecule type" value="Genomic_DNA"/>
</dbReference>
<proteinExistence type="predicted"/>
<evidence type="ECO:0000313" key="2">
    <source>
        <dbReference type="Proteomes" id="UP000197446"/>
    </source>
</evidence>
<comment type="caution">
    <text evidence="1">The sequence shown here is derived from an EMBL/GenBank/DDBJ whole genome shotgun (WGS) entry which is preliminary data.</text>
</comment>
<protein>
    <recommendedName>
        <fullName evidence="3">DUF3563 domain-containing protein</fullName>
    </recommendedName>
</protein>
<name>A0A254N320_9BURK</name>